<evidence type="ECO:0000256" key="1">
    <source>
        <dbReference type="ARBA" id="ARBA00009646"/>
    </source>
</evidence>
<dbReference type="SUPFAM" id="SSF49695">
    <property type="entry name" value="gamma-Crystallin-like"/>
    <property type="match status" value="3"/>
</dbReference>
<protein>
    <submittedName>
        <fullName evidence="5">Beta/Gamma crystallin</fullName>
    </submittedName>
</protein>
<dbReference type="OrthoDB" id="8074373at2"/>
<comment type="similarity">
    <text evidence="1">Belongs to the beta/gamma-crystallin family.</text>
</comment>
<dbReference type="InterPro" id="IPR011024">
    <property type="entry name" value="G_crystallin-like"/>
</dbReference>
<feature type="domain" description="Beta/gamma crystallin 'Greek key'" evidence="4">
    <location>
        <begin position="184"/>
        <end position="276"/>
    </location>
</feature>
<evidence type="ECO:0000256" key="2">
    <source>
        <dbReference type="ARBA" id="ARBA00022737"/>
    </source>
</evidence>
<sequence>MGQEFFGKMSVLLDKRGVVAIGALLLTVLFSPAAYAACNPGADQAAFFKDANFGGSCSVRGVGNYPNANAIGLPNDSISSVKLGANVQVVLCKDVNFGGDCILLKASESFVHDNRVGNDNTTSLRVQPLGFAECIPNANQVSFYTNADFLGSCVVKEIGDYTNSGAIGLRDNSISAIHVGANVQVVVCKDIGFQGDCILVTADVPFVNDSRVGNDQISSAKVQARGTSECQPAENQASFFTNADFLGNCVVKNIGDYPTSEAIGLPNDSISSVRIGGKAQVEICTDAQFKGDCILLTSDVRFLSGDRVPNDSITALKVQPRGARDCVPRANQASFFMHADFLAPCVSLGVGDYNDHTHIGLDDKSISSLELGPGAQACICTGENFGTMCSKYTSDSPLIAENDLVSSLKVQTPGALCQAVAAPPPKGYSQLAVFNCQTEKRTVHYWTRDLTSGAPFKEEGSSPAQYDASGSCPAAASPFIIKLTNGHQIEFVAVDPGSTICGGVNDPQTGGCVVSPFTQPFLGDANGPSLTLPSID</sequence>
<dbReference type="Proteomes" id="UP000198755">
    <property type="component" value="Unassembled WGS sequence"/>
</dbReference>
<feature type="chain" id="PRO_5011453281" evidence="3">
    <location>
        <begin position="37"/>
        <end position="536"/>
    </location>
</feature>
<accession>A0A1I4CCP9</accession>
<evidence type="ECO:0000313" key="6">
    <source>
        <dbReference type="Proteomes" id="UP000198755"/>
    </source>
</evidence>
<keyword evidence="6" id="KW-1185">Reference proteome</keyword>
<dbReference type="SMART" id="SM00247">
    <property type="entry name" value="XTALbg"/>
    <property type="match status" value="2"/>
</dbReference>
<keyword evidence="3" id="KW-0732">Signal</keyword>
<dbReference type="InterPro" id="IPR001064">
    <property type="entry name" value="Beta/gamma_crystallin"/>
</dbReference>
<proteinExistence type="inferred from homology"/>
<dbReference type="AlphaFoldDB" id="A0A1I4CCP9"/>
<keyword evidence="2" id="KW-0677">Repeat</keyword>
<evidence type="ECO:0000256" key="3">
    <source>
        <dbReference type="SAM" id="SignalP"/>
    </source>
</evidence>
<reference evidence="5 6" key="1">
    <citation type="submission" date="2016-10" db="EMBL/GenBank/DDBJ databases">
        <authorList>
            <person name="de Groot N.N."/>
        </authorList>
    </citation>
    <scope>NUCLEOTIDE SEQUENCE [LARGE SCALE GENOMIC DNA]</scope>
    <source>
        <strain evidence="5 6">NE2</strain>
    </source>
</reference>
<dbReference type="EMBL" id="FOSN01000021">
    <property type="protein sequence ID" value="SFK78934.1"/>
    <property type="molecule type" value="Genomic_DNA"/>
</dbReference>
<gene>
    <name evidence="5" type="ORF">SAMN05444581_1214</name>
</gene>
<dbReference type="STRING" id="1612308.SAMN05444581_1214"/>
<feature type="signal peptide" evidence="3">
    <location>
        <begin position="1"/>
        <end position="36"/>
    </location>
</feature>
<name>A0A1I4CCP9_9HYPH</name>
<evidence type="ECO:0000313" key="5">
    <source>
        <dbReference type="EMBL" id="SFK78934.1"/>
    </source>
</evidence>
<organism evidence="5 6">
    <name type="scientific">Methylocapsa palsarum</name>
    <dbReference type="NCBI Taxonomy" id="1612308"/>
    <lineage>
        <taxon>Bacteria</taxon>
        <taxon>Pseudomonadati</taxon>
        <taxon>Pseudomonadota</taxon>
        <taxon>Alphaproteobacteria</taxon>
        <taxon>Hyphomicrobiales</taxon>
        <taxon>Beijerinckiaceae</taxon>
        <taxon>Methylocapsa</taxon>
    </lineage>
</organism>
<evidence type="ECO:0000259" key="4">
    <source>
        <dbReference type="SMART" id="SM00247"/>
    </source>
</evidence>
<feature type="domain" description="Beta/gamma crystallin 'Greek key'" evidence="4">
    <location>
        <begin position="44"/>
        <end position="127"/>
    </location>
</feature>
<dbReference type="Gene3D" id="2.60.20.10">
    <property type="entry name" value="Crystallins"/>
    <property type="match status" value="4"/>
</dbReference>